<proteinExistence type="predicted"/>
<dbReference type="AlphaFoldDB" id="A0AAD5X6Y7"/>
<evidence type="ECO:0000313" key="6">
    <source>
        <dbReference type="Proteomes" id="UP001212841"/>
    </source>
</evidence>
<dbReference type="PANTHER" id="PTHR12963">
    <property type="entry name" value="THYROID RECEPTOR INTERACTING PROTEIN RELATED"/>
    <property type="match status" value="1"/>
</dbReference>
<name>A0AAD5X6Y7_9FUNG</name>
<feature type="region of interest" description="Disordered" evidence="1">
    <location>
        <begin position="461"/>
        <end position="543"/>
    </location>
</feature>
<evidence type="ECO:0000259" key="4">
    <source>
        <dbReference type="Pfam" id="PF23135"/>
    </source>
</evidence>
<dbReference type="InterPro" id="IPR039128">
    <property type="entry name" value="TRIP4-like"/>
</dbReference>
<dbReference type="PANTHER" id="PTHR12963:SF4">
    <property type="entry name" value="ACTIVATING SIGNAL COINTEGRATOR 1"/>
    <property type="match status" value="1"/>
</dbReference>
<sequence>MKDDLISWVVDQLSFLLGFPLADCEEMAKYVLSINDQHKAVEHLSSFLGDSVNALQFIHQFSERRFPKVEVQGSWQSPLKVQEFEETTLQPKQWKNEQNVYKKAQAEDYFVGGYVIVESNRTYNAMLMKNLHRKKAQKKPTTAPPSETDSTSEPKQAAGGSLLSDRLSASSSASSSPKPKPKKQSKKSRAEAAATLAEIEGMVKVGNASPGFGGRLFCECSAAKHGLITNCLTCGKIICRLEGEGPCPQCGTEVHSKEQQLQLVHERKRDRSTNKPVASGTGQRYRHAAGGSMAATAAMPNAADENQFPELDQQALEKAQAQKEKLLDFQRNSAARTRVHDQASDFDYTSDISNQWLSSEERALATKRAQEQRRLDEEQKRRRVISIDLVNKRVVDATPRNVPQPKKEEPAARPPTPPQDPRSSGQFRNPYLNTPAPVFVPVPIKKAEEKSISTLRRKKLANAQEEKAPPAAKQTQKKDLPSRADGKNSRERRAIRRLQHDFADAADFAVSGKGGQFGGSGDYEFDEYGAEGGDGFENEPACG</sequence>
<feature type="compositionally biased region" description="Basic and acidic residues" evidence="1">
    <location>
        <begin position="476"/>
        <end position="503"/>
    </location>
</feature>
<feature type="compositionally biased region" description="Acidic residues" evidence="1">
    <location>
        <begin position="523"/>
        <end position="537"/>
    </location>
</feature>
<dbReference type="GO" id="GO:0005634">
    <property type="term" value="C:nucleus"/>
    <property type="evidence" value="ECO:0007669"/>
    <property type="project" value="InterPro"/>
</dbReference>
<reference evidence="5" key="1">
    <citation type="submission" date="2020-05" db="EMBL/GenBank/DDBJ databases">
        <title>Phylogenomic resolution of chytrid fungi.</title>
        <authorList>
            <person name="Stajich J.E."/>
            <person name="Amses K."/>
            <person name="Simmons R."/>
            <person name="Seto K."/>
            <person name="Myers J."/>
            <person name="Bonds A."/>
            <person name="Quandt C.A."/>
            <person name="Barry K."/>
            <person name="Liu P."/>
            <person name="Grigoriev I."/>
            <person name="Longcore J.E."/>
            <person name="James T.Y."/>
        </authorList>
    </citation>
    <scope>NUCLEOTIDE SEQUENCE</scope>
    <source>
        <strain evidence="5">JEL0318</strain>
    </source>
</reference>
<dbReference type="InterPro" id="IPR056993">
    <property type="entry name" value="TRIP4_3rd_dom"/>
</dbReference>
<feature type="compositionally biased region" description="Gly residues" evidence="1">
    <location>
        <begin position="512"/>
        <end position="521"/>
    </location>
</feature>
<dbReference type="Proteomes" id="UP001212841">
    <property type="component" value="Unassembled WGS sequence"/>
</dbReference>
<evidence type="ECO:0000313" key="5">
    <source>
        <dbReference type="EMBL" id="KAJ3053935.1"/>
    </source>
</evidence>
<comment type="caution">
    <text evidence="5">The sequence shown here is derived from an EMBL/GenBank/DDBJ whole genome shotgun (WGS) entry which is preliminary data.</text>
</comment>
<accession>A0AAD5X6Y7</accession>
<feature type="domain" description="Activating signal cointegrator 1 N-terminal" evidence="4">
    <location>
        <begin position="5"/>
        <end position="64"/>
    </location>
</feature>
<feature type="domain" description="TRIP4/RQT4 C2HC5-type zinc finger" evidence="2">
    <location>
        <begin position="218"/>
        <end position="264"/>
    </location>
</feature>
<dbReference type="GO" id="GO:0045893">
    <property type="term" value="P:positive regulation of DNA-templated transcription"/>
    <property type="evidence" value="ECO:0007669"/>
    <property type="project" value="TreeGrafter"/>
</dbReference>
<keyword evidence="6" id="KW-1185">Reference proteome</keyword>
<dbReference type="Pfam" id="PF23134">
    <property type="entry name" value="TRIP4_3rd"/>
    <property type="match status" value="1"/>
</dbReference>
<dbReference type="InterPro" id="IPR056994">
    <property type="entry name" value="TRI4_N"/>
</dbReference>
<feature type="region of interest" description="Disordered" evidence="1">
    <location>
        <begin position="395"/>
        <end position="437"/>
    </location>
</feature>
<organism evidence="5 6">
    <name type="scientific">Rhizophlyctis rosea</name>
    <dbReference type="NCBI Taxonomy" id="64517"/>
    <lineage>
        <taxon>Eukaryota</taxon>
        <taxon>Fungi</taxon>
        <taxon>Fungi incertae sedis</taxon>
        <taxon>Chytridiomycota</taxon>
        <taxon>Chytridiomycota incertae sedis</taxon>
        <taxon>Chytridiomycetes</taxon>
        <taxon>Rhizophlyctidales</taxon>
        <taxon>Rhizophlyctidaceae</taxon>
        <taxon>Rhizophlyctis</taxon>
    </lineage>
</organism>
<dbReference type="GO" id="GO:0180022">
    <property type="term" value="C:RQC-trigger complex"/>
    <property type="evidence" value="ECO:0007669"/>
    <property type="project" value="InterPro"/>
</dbReference>
<dbReference type="GO" id="GO:0072344">
    <property type="term" value="P:rescue of stalled ribosome"/>
    <property type="evidence" value="ECO:0007669"/>
    <property type="project" value="InterPro"/>
</dbReference>
<dbReference type="InterPro" id="IPR009349">
    <property type="entry name" value="TRIP4/RQT4_C2HC5_Znf"/>
</dbReference>
<feature type="compositionally biased region" description="Low complexity" evidence="1">
    <location>
        <begin position="161"/>
        <end position="177"/>
    </location>
</feature>
<dbReference type="EMBL" id="JADGJD010000169">
    <property type="protein sequence ID" value="KAJ3053935.1"/>
    <property type="molecule type" value="Genomic_DNA"/>
</dbReference>
<dbReference type="Pfam" id="PF23135">
    <property type="entry name" value="TRI4_N"/>
    <property type="match status" value="1"/>
</dbReference>
<gene>
    <name evidence="5" type="ORF">HK097_003008</name>
</gene>
<feature type="domain" description="Activating signal cointegrator 1 third" evidence="3">
    <location>
        <begin position="347"/>
        <end position="396"/>
    </location>
</feature>
<evidence type="ECO:0008006" key="7">
    <source>
        <dbReference type="Google" id="ProtNLM"/>
    </source>
</evidence>
<feature type="region of interest" description="Disordered" evidence="1">
    <location>
        <begin position="264"/>
        <end position="286"/>
    </location>
</feature>
<dbReference type="GO" id="GO:0008270">
    <property type="term" value="F:zinc ion binding"/>
    <property type="evidence" value="ECO:0007669"/>
    <property type="project" value="InterPro"/>
</dbReference>
<protein>
    <recommendedName>
        <fullName evidence="7">Zinc finger C2HC5-type domain-containing protein</fullName>
    </recommendedName>
</protein>
<dbReference type="Pfam" id="PF06221">
    <property type="entry name" value="zf-C2HC5"/>
    <property type="match status" value="1"/>
</dbReference>
<evidence type="ECO:0000259" key="2">
    <source>
        <dbReference type="Pfam" id="PF06221"/>
    </source>
</evidence>
<feature type="compositionally biased region" description="Basic and acidic residues" evidence="1">
    <location>
        <begin position="264"/>
        <end position="273"/>
    </location>
</feature>
<evidence type="ECO:0000256" key="1">
    <source>
        <dbReference type="SAM" id="MobiDB-lite"/>
    </source>
</evidence>
<feature type="region of interest" description="Disordered" evidence="1">
    <location>
        <begin position="132"/>
        <end position="192"/>
    </location>
</feature>
<evidence type="ECO:0000259" key="3">
    <source>
        <dbReference type="Pfam" id="PF23134"/>
    </source>
</evidence>